<keyword evidence="5" id="KW-1185">Reference proteome</keyword>
<dbReference type="OrthoDB" id="6380161at2759"/>
<evidence type="ECO:0000259" key="2">
    <source>
        <dbReference type="Pfam" id="PF23070"/>
    </source>
</evidence>
<sequence length="400" mass="45687">QTANNRDQKRKSAPIPTELFRAGEALLKFQIGSGNARVTRREEKQLSLVVSGGELDAVCYFPQQFQGEFVMQTTTNVGTGVQYTTVNVTAVSIPIWGNCHRRIGNNFILMLKYLISVFHSYRETSCIRCLHLKLRSANVLQVFTLNQEIISKCYTNEKLAEDNCPSEESLTNREAAEILLFKTKDASGLYTRKEYCPIDGKFSVKYENNNPSRPNQCTGYDSTVDSCPSGSILNFRLRGCFSNSNVDLTFECLGSWGGPNNERFLIFTDNRQTNGQKPKYRCALYNHDFRTGDIQMALSRDSTCTTDLVNSTNGYETFLLTPKSESPWPAEASFGTCSFPKWMHGNWEHVRVDDDTMIYKDHSSFKTYTIKCVGVREDENKYLIFSRTQWLVHNFNDVWR</sequence>
<dbReference type="Pfam" id="PF23070">
    <property type="entry name" value="DUF7043"/>
    <property type="match status" value="1"/>
</dbReference>
<evidence type="ECO:0000313" key="5">
    <source>
        <dbReference type="Proteomes" id="UP000292052"/>
    </source>
</evidence>
<dbReference type="InterPro" id="IPR055472">
    <property type="entry name" value="DUF7044"/>
</dbReference>
<dbReference type="Proteomes" id="UP000292052">
    <property type="component" value="Unassembled WGS sequence"/>
</dbReference>
<feature type="domain" description="DUF7044" evidence="3">
    <location>
        <begin position="58"/>
        <end position="168"/>
    </location>
</feature>
<comment type="caution">
    <text evidence="4">The sequence shown here is derived from an EMBL/GenBank/DDBJ whole genome shotgun (WGS) entry which is preliminary data.</text>
</comment>
<reference evidence="4 5" key="1">
    <citation type="submission" date="2017-03" db="EMBL/GenBank/DDBJ databases">
        <title>Genome of the blue death feigning beetle - Asbolus verrucosus.</title>
        <authorList>
            <person name="Rider S.D."/>
        </authorList>
    </citation>
    <scope>NUCLEOTIDE SEQUENCE [LARGE SCALE GENOMIC DNA]</scope>
    <source>
        <strain evidence="4">Butters</strain>
        <tissue evidence="4">Head and leg muscle</tissue>
    </source>
</reference>
<dbReference type="InterPro" id="IPR055470">
    <property type="entry name" value="DUF7042"/>
</dbReference>
<dbReference type="InterPro" id="IPR055471">
    <property type="entry name" value="DUF7043"/>
</dbReference>
<evidence type="ECO:0000313" key="4">
    <source>
        <dbReference type="EMBL" id="RZB39833.1"/>
    </source>
</evidence>
<dbReference type="Pfam" id="PF23069">
    <property type="entry name" value="DUF7042"/>
    <property type="match status" value="1"/>
</dbReference>
<dbReference type="PANTHER" id="PTHR22255">
    <property type="entry name" value="LP06548P"/>
    <property type="match status" value="1"/>
</dbReference>
<feature type="non-terminal residue" evidence="4">
    <location>
        <position position="1"/>
    </location>
</feature>
<dbReference type="Pfam" id="PF23071">
    <property type="entry name" value="DUF7044"/>
    <property type="match status" value="1"/>
</dbReference>
<evidence type="ECO:0000259" key="1">
    <source>
        <dbReference type="Pfam" id="PF23069"/>
    </source>
</evidence>
<gene>
    <name evidence="4" type="ORF">BDFB_000211</name>
</gene>
<dbReference type="EMBL" id="QDEB01124777">
    <property type="protein sequence ID" value="RZB39833.1"/>
    <property type="molecule type" value="Genomic_DNA"/>
</dbReference>
<dbReference type="STRING" id="1661398.A0A482V9I2"/>
<proteinExistence type="predicted"/>
<feature type="domain" description="DUF7042" evidence="1">
    <location>
        <begin position="193"/>
        <end position="320"/>
    </location>
</feature>
<organism evidence="4 5">
    <name type="scientific">Asbolus verrucosus</name>
    <name type="common">Desert ironclad beetle</name>
    <dbReference type="NCBI Taxonomy" id="1661398"/>
    <lineage>
        <taxon>Eukaryota</taxon>
        <taxon>Metazoa</taxon>
        <taxon>Ecdysozoa</taxon>
        <taxon>Arthropoda</taxon>
        <taxon>Hexapoda</taxon>
        <taxon>Insecta</taxon>
        <taxon>Pterygota</taxon>
        <taxon>Neoptera</taxon>
        <taxon>Endopterygota</taxon>
        <taxon>Coleoptera</taxon>
        <taxon>Polyphaga</taxon>
        <taxon>Cucujiformia</taxon>
        <taxon>Tenebrionidae</taxon>
        <taxon>Pimeliinae</taxon>
        <taxon>Asbolus</taxon>
    </lineage>
</organism>
<name>A0A482V9I2_ASBVE</name>
<evidence type="ECO:0000259" key="3">
    <source>
        <dbReference type="Pfam" id="PF23071"/>
    </source>
</evidence>
<dbReference type="PANTHER" id="PTHR22255:SF4">
    <property type="entry name" value="CATION-INDEPENDENT MANNOSE-6-PHOSPHATE RECEPTOR"/>
    <property type="match status" value="1"/>
</dbReference>
<dbReference type="AlphaFoldDB" id="A0A482V9I2"/>
<protein>
    <submittedName>
        <fullName evidence="4">Uncharacterized protein</fullName>
    </submittedName>
</protein>
<accession>A0A482V9I2</accession>
<feature type="domain" description="DUF7043" evidence="2">
    <location>
        <begin position="335"/>
        <end position="390"/>
    </location>
</feature>